<name>A0ABT9QDD2_9ACTN</name>
<evidence type="ECO:0008006" key="4">
    <source>
        <dbReference type="Google" id="ProtNLM"/>
    </source>
</evidence>
<dbReference type="EMBL" id="JAUSQU010000001">
    <property type="protein sequence ID" value="MDP9844694.1"/>
    <property type="molecule type" value="Genomic_DNA"/>
</dbReference>
<sequence length="164" mass="17198">MDPIQIAALTLVLTVFVLYRQMKTRLVSGHGLRYTAIAMIAIGLLSGGLIDTRHPVLSVTLLIVEAALAVAFGVVRAATVRVWRDETGAAWSRATGWTLVGWLASLATRVALLGVGPALGLDLAFAPTALLFFVGLTIGAQSLFVARRARALPLSPSPVTPVGS</sequence>
<organism evidence="2 3">
    <name type="scientific">Streptosporangium lutulentum</name>
    <dbReference type="NCBI Taxonomy" id="1461250"/>
    <lineage>
        <taxon>Bacteria</taxon>
        <taxon>Bacillati</taxon>
        <taxon>Actinomycetota</taxon>
        <taxon>Actinomycetes</taxon>
        <taxon>Streptosporangiales</taxon>
        <taxon>Streptosporangiaceae</taxon>
        <taxon>Streptosporangium</taxon>
    </lineage>
</organism>
<feature type="transmembrane region" description="Helical" evidence="1">
    <location>
        <begin position="99"/>
        <end position="119"/>
    </location>
</feature>
<evidence type="ECO:0000313" key="3">
    <source>
        <dbReference type="Proteomes" id="UP001225356"/>
    </source>
</evidence>
<dbReference type="RefSeq" id="WP_307559748.1">
    <property type="nucleotide sequence ID" value="NZ_JAUSQU010000001.1"/>
</dbReference>
<keyword evidence="1" id="KW-1133">Transmembrane helix</keyword>
<protein>
    <recommendedName>
        <fullName evidence="4">DUF1453 domain-containing protein</fullName>
    </recommendedName>
</protein>
<comment type="caution">
    <text evidence="2">The sequence shown here is derived from an EMBL/GenBank/DDBJ whole genome shotgun (WGS) entry which is preliminary data.</text>
</comment>
<feature type="transmembrane region" description="Helical" evidence="1">
    <location>
        <begin position="34"/>
        <end position="50"/>
    </location>
</feature>
<gene>
    <name evidence="2" type="ORF">J2853_003905</name>
</gene>
<evidence type="ECO:0000256" key="1">
    <source>
        <dbReference type="SAM" id="Phobius"/>
    </source>
</evidence>
<accession>A0ABT9QDD2</accession>
<feature type="transmembrane region" description="Helical" evidence="1">
    <location>
        <begin position="6"/>
        <end position="22"/>
    </location>
</feature>
<keyword evidence="1" id="KW-0812">Transmembrane</keyword>
<keyword evidence="3" id="KW-1185">Reference proteome</keyword>
<proteinExistence type="predicted"/>
<reference evidence="2 3" key="1">
    <citation type="submission" date="2023-07" db="EMBL/GenBank/DDBJ databases">
        <title>Sequencing the genomes of 1000 actinobacteria strains.</title>
        <authorList>
            <person name="Klenk H.-P."/>
        </authorList>
    </citation>
    <scope>NUCLEOTIDE SEQUENCE [LARGE SCALE GENOMIC DNA]</scope>
    <source>
        <strain evidence="2 3">DSM 46740</strain>
    </source>
</reference>
<feature type="transmembrane region" description="Helical" evidence="1">
    <location>
        <begin position="56"/>
        <end position="78"/>
    </location>
</feature>
<keyword evidence="1" id="KW-0472">Membrane</keyword>
<evidence type="ECO:0000313" key="2">
    <source>
        <dbReference type="EMBL" id="MDP9844694.1"/>
    </source>
</evidence>
<feature type="transmembrane region" description="Helical" evidence="1">
    <location>
        <begin position="125"/>
        <end position="146"/>
    </location>
</feature>
<dbReference type="Proteomes" id="UP001225356">
    <property type="component" value="Unassembled WGS sequence"/>
</dbReference>